<reference evidence="1" key="1">
    <citation type="submission" date="2021-01" db="EMBL/GenBank/DDBJ databases">
        <title>Complete genome sequence of Clostridiales bacterium R-7.</title>
        <authorList>
            <person name="Mahoney-Kurpe S.C."/>
            <person name="Palevich N."/>
            <person name="Koike S."/>
            <person name="Moon C.D."/>
            <person name="Attwood G.T."/>
        </authorList>
    </citation>
    <scope>NUCLEOTIDE SEQUENCE</scope>
    <source>
        <strain evidence="1">R-7</strain>
    </source>
</reference>
<dbReference type="EMBL" id="CP068393">
    <property type="protein sequence ID" value="QUC68029.1"/>
    <property type="molecule type" value="Genomic_DNA"/>
</dbReference>
<proteinExistence type="predicted"/>
<name>A0AC61N8X6_9FIRM</name>
<evidence type="ECO:0000313" key="1">
    <source>
        <dbReference type="EMBL" id="QUC68029.1"/>
    </source>
</evidence>
<accession>A0AC61N8X6</accession>
<sequence length="270" mass="30853">MYKLLLVSDQEEVLNAFASISNWELLGFKPPHIRHDFEGTKDSLAKHHADGISLAVNPEEEELILAYLQENFPNVSIFQAGRNEEEVRKYLSELKVLLNRIHADFYNERSNTRDVLQMCRHEFFKKVINGQVKSSDDLHRNMRLLRSRMDADRPCLLIEIDQSAPFDKLEGRWHYGKERLEVALRTSFAGDKDGIHILPTIHSDGRILVLACPLHGVDTDMTVDTMTAMLTTYTADSISHMKEYFGLDLHITGIRVFPALTALCGDTDKV</sequence>
<dbReference type="Proteomes" id="UP000682782">
    <property type="component" value="Chromosome"/>
</dbReference>
<evidence type="ECO:0000313" key="2">
    <source>
        <dbReference type="Proteomes" id="UP000682782"/>
    </source>
</evidence>
<gene>
    <name evidence="1" type="ORF">JYE49_04850</name>
</gene>
<organism evidence="1 2">
    <name type="scientific">Aristaeella hokkaidonensis</name>
    <dbReference type="NCBI Taxonomy" id="3046382"/>
    <lineage>
        <taxon>Bacteria</taxon>
        <taxon>Bacillati</taxon>
        <taxon>Bacillota</taxon>
        <taxon>Clostridia</taxon>
        <taxon>Eubacteriales</taxon>
        <taxon>Aristaeellaceae</taxon>
        <taxon>Aristaeella</taxon>
    </lineage>
</organism>
<keyword evidence="2" id="KW-1185">Reference proteome</keyword>
<protein>
    <submittedName>
        <fullName evidence="1">Uncharacterized protein</fullName>
    </submittedName>
</protein>